<dbReference type="InterPro" id="IPR017850">
    <property type="entry name" value="Alkaline_phosphatase_core_sf"/>
</dbReference>
<sequence length="452" mass="50787">MSHPPQRSRLLVLGLDGLPFSTAVRLCRAGYLPNLARIALTSEAHPLQAELPELSPVNWTSFFTAAGPEEHGIYGFTSLDPHSYALRFADFTQVRARTIFDRLGDRGLTSRVINLPNTYPVKPIKGMLVAGFVAPELTRATFPPFLAHQLRAAGYVLEADTSRGGRDPSYLLTMLDTALRGRRAALDLLWPDLAWDLFVFVLTETDRLGHFLFPALEDPGHPQRDACLAFMHRWDELIGDVLERFEQLPEPKRLLVLADHGFTTLNVEVDLNAWLRQQGHLVQDTPPDHELDCSNISPRSRAFALDPSRIYLHTPRFSRGHVSLAEAPKLREAVRAGLLDLQWQGEPVMAEVLRAEELYPGLKEKHFPAVLATRDSAVPDLVCVPRKGFSLRAKFDQTSIFGRADRQGCHTRDDAFFYDSEGKRPQRVRDVGRTVLEHFNALDPVILTAQQS</sequence>
<dbReference type="Pfam" id="PF01663">
    <property type="entry name" value="Phosphodiest"/>
    <property type="match status" value="1"/>
</dbReference>
<dbReference type="InterPro" id="IPR002591">
    <property type="entry name" value="Phosphodiest/P_Trfase"/>
</dbReference>
<keyword evidence="2" id="KW-1185">Reference proteome</keyword>
<proteinExistence type="predicted"/>
<protein>
    <submittedName>
        <fullName evidence="1">Predicted phosphohydrolase or phosphomutase, AlkP superfamily</fullName>
    </submittedName>
</protein>
<organism evidence="1 2">
    <name type="scientific">Desulfonatronum thiosulfatophilum</name>
    <dbReference type="NCBI Taxonomy" id="617002"/>
    <lineage>
        <taxon>Bacteria</taxon>
        <taxon>Pseudomonadati</taxon>
        <taxon>Thermodesulfobacteriota</taxon>
        <taxon>Desulfovibrionia</taxon>
        <taxon>Desulfovibrionales</taxon>
        <taxon>Desulfonatronaceae</taxon>
        <taxon>Desulfonatronum</taxon>
    </lineage>
</organism>
<dbReference type="AlphaFoldDB" id="A0A1G6B9L3"/>
<dbReference type="SUPFAM" id="SSF53649">
    <property type="entry name" value="Alkaline phosphatase-like"/>
    <property type="match status" value="1"/>
</dbReference>
<dbReference type="STRING" id="617002.SAMN05660653_00822"/>
<reference evidence="1 2" key="1">
    <citation type="submission" date="2016-10" db="EMBL/GenBank/DDBJ databases">
        <authorList>
            <person name="de Groot N.N."/>
        </authorList>
    </citation>
    <scope>NUCLEOTIDE SEQUENCE [LARGE SCALE GENOMIC DNA]</scope>
    <source>
        <strain evidence="1 2">ASO4-2</strain>
    </source>
</reference>
<evidence type="ECO:0000313" key="1">
    <source>
        <dbReference type="EMBL" id="SDB17326.1"/>
    </source>
</evidence>
<accession>A0A1G6B9L3</accession>
<dbReference type="OrthoDB" id="9771966at2"/>
<gene>
    <name evidence="1" type="ORF">SAMN05660653_00822</name>
</gene>
<name>A0A1G6B9L3_9BACT</name>
<dbReference type="Proteomes" id="UP000198771">
    <property type="component" value="Unassembled WGS sequence"/>
</dbReference>
<evidence type="ECO:0000313" key="2">
    <source>
        <dbReference type="Proteomes" id="UP000198771"/>
    </source>
</evidence>
<dbReference type="GO" id="GO:0016787">
    <property type="term" value="F:hydrolase activity"/>
    <property type="evidence" value="ECO:0007669"/>
    <property type="project" value="UniProtKB-KW"/>
</dbReference>
<dbReference type="RefSeq" id="WP_092117515.1">
    <property type="nucleotide sequence ID" value="NZ_FMXO01000004.1"/>
</dbReference>
<keyword evidence="1" id="KW-0378">Hydrolase</keyword>
<dbReference type="EMBL" id="FMXO01000004">
    <property type="protein sequence ID" value="SDB17326.1"/>
    <property type="molecule type" value="Genomic_DNA"/>
</dbReference>
<dbReference type="Gene3D" id="3.40.720.10">
    <property type="entry name" value="Alkaline Phosphatase, subunit A"/>
    <property type="match status" value="1"/>
</dbReference>